<evidence type="ECO:0000313" key="1">
    <source>
        <dbReference type="EMBL" id="PIK36672.1"/>
    </source>
</evidence>
<sequence>MVVNSDIKLKMCPQNMFRQVMSSSIGEIYQGNSNKLLPVMLVKWKQWCYSLLLAGEGGGEGEETKQQLLPYIDVKYFAK</sequence>
<dbReference type="AlphaFoldDB" id="A0A2G8JLP3"/>
<proteinExistence type="predicted"/>
<comment type="caution">
    <text evidence="1">The sequence shown here is derived from an EMBL/GenBank/DDBJ whole genome shotgun (WGS) entry which is preliminary data.</text>
</comment>
<dbReference type="EMBL" id="MRZV01001637">
    <property type="protein sequence ID" value="PIK36672.1"/>
    <property type="molecule type" value="Genomic_DNA"/>
</dbReference>
<dbReference type="Proteomes" id="UP000230750">
    <property type="component" value="Unassembled WGS sequence"/>
</dbReference>
<accession>A0A2G8JLP3</accession>
<protein>
    <submittedName>
        <fullName evidence="1">Uncharacterized protein</fullName>
    </submittedName>
</protein>
<keyword evidence="2" id="KW-1185">Reference proteome</keyword>
<gene>
    <name evidence="1" type="ORF">BSL78_26507</name>
</gene>
<reference evidence="1 2" key="1">
    <citation type="journal article" date="2017" name="PLoS Biol.">
        <title>The sea cucumber genome provides insights into morphological evolution and visceral regeneration.</title>
        <authorList>
            <person name="Zhang X."/>
            <person name="Sun L."/>
            <person name="Yuan J."/>
            <person name="Sun Y."/>
            <person name="Gao Y."/>
            <person name="Zhang L."/>
            <person name="Li S."/>
            <person name="Dai H."/>
            <person name="Hamel J.F."/>
            <person name="Liu C."/>
            <person name="Yu Y."/>
            <person name="Liu S."/>
            <person name="Lin W."/>
            <person name="Guo K."/>
            <person name="Jin S."/>
            <person name="Xu P."/>
            <person name="Storey K.B."/>
            <person name="Huan P."/>
            <person name="Zhang T."/>
            <person name="Zhou Y."/>
            <person name="Zhang J."/>
            <person name="Lin C."/>
            <person name="Li X."/>
            <person name="Xing L."/>
            <person name="Huo D."/>
            <person name="Sun M."/>
            <person name="Wang L."/>
            <person name="Mercier A."/>
            <person name="Li F."/>
            <person name="Yang H."/>
            <person name="Xiang J."/>
        </authorList>
    </citation>
    <scope>NUCLEOTIDE SEQUENCE [LARGE SCALE GENOMIC DNA]</scope>
    <source>
        <strain evidence="1">Shaxun</strain>
        <tissue evidence="1">Muscle</tissue>
    </source>
</reference>
<name>A0A2G8JLP3_STIJA</name>
<organism evidence="1 2">
    <name type="scientific">Stichopus japonicus</name>
    <name type="common">Sea cucumber</name>
    <dbReference type="NCBI Taxonomy" id="307972"/>
    <lineage>
        <taxon>Eukaryota</taxon>
        <taxon>Metazoa</taxon>
        <taxon>Echinodermata</taxon>
        <taxon>Eleutherozoa</taxon>
        <taxon>Echinozoa</taxon>
        <taxon>Holothuroidea</taxon>
        <taxon>Aspidochirotacea</taxon>
        <taxon>Aspidochirotida</taxon>
        <taxon>Stichopodidae</taxon>
        <taxon>Apostichopus</taxon>
    </lineage>
</organism>
<evidence type="ECO:0000313" key="2">
    <source>
        <dbReference type="Proteomes" id="UP000230750"/>
    </source>
</evidence>